<feature type="transmembrane region" description="Helical" evidence="1">
    <location>
        <begin position="102"/>
        <end position="121"/>
    </location>
</feature>
<comment type="caution">
    <text evidence="2">The sequence shown here is derived from an EMBL/GenBank/DDBJ whole genome shotgun (WGS) entry which is preliminary data.</text>
</comment>
<dbReference type="OrthoDB" id="1100198at2"/>
<organism evidence="2 3">
    <name type="scientific">Cecembia lonarensis (strain CCUG 58316 / KCTC 22772 / LW9)</name>
    <dbReference type="NCBI Taxonomy" id="1225176"/>
    <lineage>
        <taxon>Bacteria</taxon>
        <taxon>Pseudomonadati</taxon>
        <taxon>Bacteroidota</taxon>
        <taxon>Cytophagia</taxon>
        <taxon>Cytophagales</taxon>
        <taxon>Cyclobacteriaceae</taxon>
        <taxon>Cecembia</taxon>
    </lineage>
</organism>
<reference evidence="2 3" key="1">
    <citation type="journal article" date="2012" name="J. Bacteriol.">
        <title>Draft Genome Sequence of Cecembia lonarensis Strain LW9T, Isolated from Lonar Lake, a Haloalkaline Lake in India.</title>
        <authorList>
            <person name="Shivaji S."/>
            <person name="Ara S."/>
            <person name="Singh A."/>
            <person name="Pinnaka A.K."/>
        </authorList>
    </citation>
    <scope>NUCLEOTIDE SEQUENCE [LARGE SCALE GENOMIC DNA]</scope>
    <source>
        <strain evidence="2 3">LW9</strain>
    </source>
</reference>
<feature type="transmembrane region" description="Helical" evidence="1">
    <location>
        <begin position="77"/>
        <end position="96"/>
    </location>
</feature>
<feature type="transmembrane region" description="Helical" evidence="1">
    <location>
        <begin position="196"/>
        <end position="214"/>
    </location>
</feature>
<feature type="transmembrane region" description="Helical" evidence="1">
    <location>
        <begin position="384"/>
        <end position="402"/>
    </location>
</feature>
<feature type="transmembrane region" description="Helical" evidence="1">
    <location>
        <begin position="128"/>
        <end position="148"/>
    </location>
</feature>
<dbReference type="EMBL" id="AMGM01000057">
    <property type="protein sequence ID" value="EKB48332.1"/>
    <property type="molecule type" value="Genomic_DNA"/>
</dbReference>
<keyword evidence="1" id="KW-0812">Transmembrane</keyword>
<evidence type="ECO:0008006" key="4">
    <source>
        <dbReference type="Google" id="ProtNLM"/>
    </source>
</evidence>
<proteinExistence type="predicted"/>
<sequence length="434" mass="50343">MLLKNKKNHILSYSLSDFIIYFLILALFLLFFKTLFFNVLGADFRGFNLIVFFAIVICIFSLSIIRNDFRIKIEKEYFFLFLGISIISILSSFGNISKSVFLLSYYKTFLIFLFSFFAFQINLGFKNLYILIFASFLILSFFLILSLFEALLLSGTIDYYETVIKYVFIGKADVGSVSIILVSLSLFLFRECKLKNVKYAFLLISFFATGFTAAMGLRRSSIAILFIWFLFFFIFSKNRIKLLFYLIPVIFIGLIVLSNSTLLYRFSNLGVYLDPEYADSIARTLLLIKSFEIANDFWPLGSGFGSFASEYAFINYSKLYYDYDLYFVRGLEPYAGRYNGISSFLLDTHWPHIIAELGFLGFLIYMIMFFYFPFKSVFISSEKFKKLSLSFLLLSMFFGVFIDSLGGTTIEQTNFAFFIGLVGIYIYKTLKNID</sequence>
<feature type="transmembrane region" description="Helical" evidence="1">
    <location>
        <begin position="20"/>
        <end position="40"/>
    </location>
</feature>
<dbReference type="Proteomes" id="UP000004478">
    <property type="component" value="Unassembled WGS sequence"/>
</dbReference>
<name>K1L892_CECL9</name>
<feature type="transmembrane region" description="Helical" evidence="1">
    <location>
        <begin position="168"/>
        <end position="189"/>
    </location>
</feature>
<evidence type="ECO:0000256" key="1">
    <source>
        <dbReference type="SAM" id="Phobius"/>
    </source>
</evidence>
<feature type="transmembrane region" description="Helical" evidence="1">
    <location>
        <begin position="220"/>
        <end position="236"/>
    </location>
</feature>
<feature type="transmembrane region" description="Helical" evidence="1">
    <location>
        <begin position="414"/>
        <end position="430"/>
    </location>
</feature>
<keyword evidence="3" id="KW-1185">Reference proteome</keyword>
<dbReference type="RefSeq" id="WP_009186083.1">
    <property type="nucleotide sequence ID" value="NZ_AMGM01000057.1"/>
</dbReference>
<keyword evidence="1" id="KW-0472">Membrane</keyword>
<feature type="transmembrane region" description="Helical" evidence="1">
    <location>
        <begin position="353"/>
        <end position="372"/>
    </location>
</feature>
<gene>
    <name evidence="2" type="ORF">B879_03063</name>
</gene>
<keyword evidence="1" id="KW-1133">Transmembrane helix</keyword>
<feature type="transmembrane region" description="Helical" evidence="1">
    <location>
        <begin position="46"/>
        <end position="65"/>
    </location>
</feature>
<evidence type="ECO:0000313" key="2">
    <source>
        <dbReference type="EMBL" id="EKB48332.1"/>
    </source>
</evidence>
<dbReference type="AlphaFoldDB" id="K1L892"/>
<evidence type="ECO:0000313" key="3">
    <source>
        <dbReference type="Proteomes" id="UP000004478"/>
    </source>
</evidence>
<feature type="transmembrane region" description="Helical" evidence="1">
    <location>
        <begin position="243"/>
        <end position="264"/>
    </location>
</feature>
<protein>
    <recommendedName>
        <fullName evidence="4">Lipid A core-O-antigen ligase</fullName>
    </recommendedName>
</protein>
<accession>K1L892</accession>